<comment type="caution">
    <text evidence="2">The sequence shown here is derived from an EMBL/GenBank/DDBJ whole genome shotgun (WGS) entry which is preliminary data.</text>
</comment>
<dbReference type="InterPro" id="IPR032135">
    <property type="entry name" value="DUF4817"/>
</dbReference>
<feature type="domain" description="DUF4817" evidence="1">
    <location>
        <begin position="4"/>
        <end position="37"/>
    </location>
</feature>
<dbReference type="Pfam" id="PF16087">
    <property type="entry name" value="DUF4817"/>
    <property type="match status" value="1"/>
</dbReference>
<accession>A0AAV8XLS6</accession>
<protein>
    <recommendedName>
        <fullName evidence="1">DUF4817 domain-containing protein</fullName>
    </recommendedName>
</protein>
<evidence type="ECO:0000259" key="1">
    <source>
        <dbReference type="Pfam" id="PF16087"/>
    </source>
</evidence>
<proteinExistence type="predicted"/>
<evidence type="ECO:0000313" key="2">
    <source>
        <dbReference type="EMBL" id="KAJ8939410.1"/>
    </source>
</evidence>
<organism evidence="2 3">
    <name type="scientific">Aromia moschata</name>
    <dbReference type="NCBI Taxonomy" id="1265417"/>
    <lineage>
        <taxon>Eukaryota</taxon>
        <taxon>Metazoa</taxon>
        <taxon>Ecdysozoa</taxon>
        <taxon>Arthropoda</taxon>
        <taxon>Hexapoda</taxon>
        <taxon>Insecta</taxon>
        <taxon>Pterygota</taxon>
        <taxon>Neoptera</taxon>
        <taxon>Endopterygota</taxon>
        <taxon>Coleoptera</taxon>
        <taxon>Polyphaga</taxon>
        <taxon>Cucujiformia</taxon>
        <taxon>Chrysomeloidea</taxon>
        <taxon>Cerambycidae</taxon>
        <taxon>Cerambycinae</taxon>
        <taxon>Callichromatini</taxon>
        <taxon>Aromia</taxon>
    </lineage>
</organism>
<keyword evidence="3" id="KW-1185">Reference proteome</keyword>
<sequence length="209" mass="24423">MQYTFPEYVDMLLTLGECHGSARAAVRRYSEQFPNRNLLNYKTFLSTERRLHERDTLKPNNSERGLVRFKHSGSGNIPEIGHYMAYCLRPDSKWEVYDDLKDTKLWCSGSETVGVFQLHPFHYRQAQDILPQDLPLRRQFCQLLLYRNAEDLRSGVFNTHNEHVWAEENPHARKVTHYQQSFKINVWAATLGNSLLGYHIIPGNLNGEL</sequence>
<dbReference type="AlphaFoldDB" id="A0AAV8XLS6"/>
<dbReference type="EMBL" id="JAPWTK010000491">
    <property type="protein sequence ID" value="KAJ8939410.1"/>
    <property type="molecule type" value="Genomic_DNA"/>
</dbReference>
<reference evidence="2" key="1">
    <citation type="journal article" date="2023" name="Insect Mol. Biol.">
        <title>Genome sequencing provides insights into the evolution of gene families encoding plant cell wall-degrading enzymes in longhorned beetles.</title>
        <authorList>
            <person name="Shin N.R."/>
            <person name="Okamura Y."/>
            <person name="Kirsch R."/>
            <person name="Pauchet Y."/>
        </authorList>
    </citation>
    <scope>NUCLEOTIDE SEQUENCE</scope>
    <source>
        <strain evidence="2">AMC_N1</strain>
    </source>
</reference>
<name>A0AAV8XLS6_9CUCU</name>
<evidence type="ECO:0000313" key="3">
    <source>
        <dbReference type="Proteomes" id="UP001162162"/>
    </source>
</evidence>
<dbReference type="PANTHER" id="PTHR47326:SF1">
    <property type="entry name" value="HTH PSQ-TYPE DOMAIN-CONTAINING PROTEIN"/>
    <property type="match status" value="1"/>
</dbReference>
<dbReference type="PANTHER" id="PTHR47326">
    <property type="entry name" value="TRANSPOSABLE ELEMENT TC3 TRANSPOSASE-LIKE PROTEIN"/>
    <property type="match status" value="1"/>
</dbReference>
<gene>
    <name evidence="2" type="ORF">NQ318_007669</name>
</gene>
<dbReference type="Proteomes" id="UP001162162">
    <property type="component" value="Unassembled WGS sequence"/>
</dbReference>